<dbReference type="PROSITE" id="PS50885">
    <property type="entry name" value="HAMP"/>
    <property type="match status" value="1"/>
</dbReference>
<dbReference type="PANTHER" id="PTHR43065:SF10">
    <property type="entry name" value="PEROXIDE STRESS-ACTIVATED HISTIDINE KINASE MAK3"/>
    <property type="match status" value="1"/>
</dbReference>
<feature type="transmembrane region" description="Helical" evidence="15">
    <location>
        <begin position="97"/>
        <end position="119"/>
    </location>
</feature>
<evidence type="ECO:0000256" key="8">
    <source>
        <dbReference type="ARBA" id="ARBA00022692"/>
    </source>
</evidence>
<dbReference type="Gene3D" id="1.10.287.130">
    <property type="match status" value="1"/>
</dbReference>
<dbReference type="Pfam" id="PF00512">
    <property type="entry name" value="HisKA"/>
    <property type="match status" value="1"/>
</dbReference>
<protein>
    <recommendedName>
        <fullName evidence="4">Putative sensor histidine kinase NtrY-like</fullName>
        <ecNumber evidence="3">2.7.13.3</ecNumber>
    </recommendedName>
</protein>
<dbReference type="InterPro" id="IPR003660">
    <property type="entry name" value="HAMP_dom"/>
</dbReference>
<feature type="domain" description="HAMP" evidence="17">
    <location>
        <begin position="315"/>
        <end position="368"/>
    </location>
</feature>
<dbReference type="RefSeq" id="WP_158407100.1">
    <property type="nucleotide sequence ID" value="NZ_CP033454.1"/>
</dbReference>
<dbReference type="Pfam" id="PF19312">
    <property type="entry name" value="NtrY_N"/>
    <property type="match status" value="1"/>
</dbReference>
<evidence type="ECO:0000256" key="2">
    <source>
        <dbReference type="ARBA" id="ARBA00004651"/>
    </source>
</evidence>
<gene>
    <name evidence="18" type="ORF">EDL80_03870</name>
</gene>
<evidence type="ECO:0000256" key="4">
    <source>
        <dbReference type="ARBA" id="ARBA00019748"/>
    </source>
</evidence>
<keyword evidence="5" id="KW-1003">Cell membrane</keyword>
<sequence>MKNWFVKVYNSINKLKFFKVVASFLAISIFLFSVITYCVVFHHDDPLGPDHGKAIKLIFFDLILFLLLITSVSCKLINIWIQRKRGRLGSHLQTRIVLMFSVVAVIPTIIISGFSSLFFNYSIQAWFNKRVETAMHQSIKVAEAYLREQKRNIRSDILAISHYVSSNNGLLYYDQAYLQNVVQSEADLLGLSEVLIFQPGRVIASSKFSFALSFDMIPWYGLETIDDDKVLVITQENMIRAFLLIDGFSSTYIMVGRLIDMKVSSHLSATKGAVQSYRDLQSQISSLQVQFSMIFILISLLLLFTAIWYGINFSGDIVRPLLDLFYATRKVQKGDLSFKIEEGKIGQEMSTLVRAFNQMTSQLNTQRSQLIKLYQDMNERREFIEAVLSGISSGIIAVNCAGVITLMNDKAKELLAPEVLNVELDSVFPEISELITSNKMKDEVIVIRNKKSFTLSVRIKVLGSVTKGYIITFDDISSLVEAQRSAAWSDVARRIAHEIKNPITPIYLAAERLNSKYKQEIASDQEGFSRYVDTIIRHVTSIRCIVDEFAKFARMSDPVLVKHDICNIIRNLVSSGQFSCDFVDYDFNVPDNPIFVVLDESQINHVFVNLFKNACESIEMKRNVHGKITITVIENKDHVDIQVQDNGIGFPEELIEKLTEPYVTTRSQGTGLGLSIVKKILDEHGASINFYNIKGGGMVKLTFVKCIDTESSSFETK</sequence>
<dbReference type="InterPro" id="IPR004358">
    <property type="entry name" value="Sig_transdc_His_kin-like_C"/>
</dbReference>
<proteinExistence type="predicted"/>
<evidence type="ECO:0000256" key="3">
    <source>
        <dbReference type="ARBA" id="ARBA00012438"/>
    </source>
</evidence>
<dbReference type="EMBL" id="CP033455">
    <property type="protein sequence ID" value="QGR03675.1"/>
    <property type="molecule type" value="Genomic_DNA"/>
</dbReference>
<dbReference type="Pfam" id="PF02518">
    <property type="entry name" value="HATPase_c"/>
    <property type="match status" value="1"/>
</dbReference>
<dbReference type="PROSITE" id="PS50109">
    <property type="entry name" value="HIS_KIN"/>
    <property type="match status" value="1"/>
</dbReference>
<keyword evidence="19" id="KW-1185">Reference proteome</keyword>
<feature type="transmembrane region" description="Helical" evidence="15">
    <location>
        <begin position="291"/>
        <end position="311"/>
    </location>
</feature>
<evidence type="ECO:0000256" key="12">
    <source>
        <dbReference type="ARBA" id="ARBA00022989"/>
    </source>
</evidence>
<evidence type="ECO:0000256" key="1">
    <source>
        <dbReference type="ARBA" id="ARBA00000085"/>
    </source>
</evidence>
<keyword evidence="8 15" id="KW-0812">Transmembrane</keyword>
<feature type="domain" description="Histidine kinase" evidence="16">
    <location>
        <begin position="494"/>
        <end position="697"/>
    </location>
</feature>
<evidence type="ECO:0000256" key="13">
    <source>
        <dbReference type="ARBA" id="ARBA00023012"/>
    </source>
</evidence>
<organism evidence="18 19">
    <name type="scientific">Ehrlichia ruminantium</name>
    <name type="common">heartwater rickettsia</name>
    <name type="synonym">Cowdria ruminantium</name>
    <dbReference type="NCBI Taxonomy" id="779"/>
    <lineage>
        <taxon>Bacteria</taxon>
        <taxon>Pseudomonadati</taxon>
        <taxon>Pseudomonadota</taxon>
        <taxon>Alphaproteobacteria</taxon>
        <taxon>Rickettsiales</taxon>
        <taxon>Anaplasmataceae</taxon>
        <taxon>Ehrlichia</taxon>
    </lineage>
</organism>
<dbReference type="Gene3D" id="3.30.450.20">
    <property type="entry name" value="PAS domain"/>
    <property type="match status" value="1"/>
</dbReference>
<dbReference type="SMART" id="SM00388">
    <property type="entry name" value="HisKA"/>
    <property type="match status" value="1"/>
</dbReference>
<dbReference type="EC" id="2.7.13.3" evidence="3"/>
<dbReference type="InterPro" id="IPR003661">
    <property type="entry name" value="HisK_dim/P_dom"/>
</dbReference>
<comment type="catalytic activity">
    <reaction evidence="1">
        <text>ATP + protein L-histidine = ADP + protein N-phospho-L-histidine.</text>
        <dbReference type="EC" id="2.7.13.3"/>
    </reaction>
</comment>
<evidence type="ECO:0000256" key="9">
    <source>
        <dbReference type="ARBA" id="ARBA00022741"/>
    </source>
</evidence>
<keyword evidence="10" id="KW-0418">Kinase</keyword>
<dbReference type="SUPFAM" id="SSF47384">
    <property type="entry name" value="Homodimeric domain of signal transducing histidine kinase"/>
    <property type="match status" value="1"/>
</dbReference>
<evidence type="ECO:0000256" key="7">
    <source>
        <dbReference type="ARBA" id="ARBA00022679"/>
    </source>
</evidence>
<dbReference type="PIRSF" id="PIRSF037532">
    <property type="entry name" value="STHK_NtrY"/>
    <property type="match status" value="1"/>
</dbReference>
<keyword evidence="7" id="KW-0808">Transferase</keyword>
<dbReference type="Gene3D" id="6.10.340.10">
    <property type="match status" value="1"/>
</dbReference>
<dbReference type="AlphaFoldDB" id="A0AAE6QAI4"/>
<dbReference type="GO" id="GO:0000155">
    <property type="term" value="F:phosphorelay sensor kinase activity"/>
    <property type="evidence" value="ECO:0007669"/>
    <property type="project" value="InterPro"/>
</dbReference>
<keyword evidence="14 15" id="KW-0472">Membrane</keyword>
<dbReference type="CDD" id="cd00082">
    <property type="entry name" value="HisKA"/>
    <property type="match status" value="1"/>
</dbReference>
<evidence type="ECO:0000259" key="17">
    <source>
        <dbReference type="PROSITE" id="PS50885"/>
    </source>
</evidence>
<evidence type="ECO:0000256" key="11">
    <source>
        <dbReference type="ARBA" id="ARBA00022840"/>
    </source>
</evidence>
<dbReference type="PRINTS" id="PR00344">
    <property type="entry name" value="BCTRLSENSOR"/>
</dbReference>
<keyword evidence="13" id="KW-0902">Two-component regulatory system</keyword>
<feature type="transmembrane region" description="Helical" evidence="15">
    <location>
        <begin position="20"/>
        <end position="42"/>
    </location>
</feature>
<dbReference type="CDD" id="cd06225">
    <property type="entry name" value="HAMP"/>
    <property type="match status" value="1"/>
</dbReference>
<evidence type="ECO:0000256" key="5">
    <source>
        <dbReference type="ARBA" id="ARBA00022475"/>
    </source>
</evidence>
<dbReference type="GO" id="GO:0005886">
    <property type="term" value="C:plasma membrane"/>
    <property type="evidence" value="ECO:0007669"/>
    <property type="project" value="UniProtKB-SubCell"/>
</dbReference>
<dbReference type="InterPro" id="IPR017232">
    <property type="entry name" value="NtrY"/>
</dbReference>
<feature type="transmembrane region" description="Helical" evidence="15">
    <location>
        <begin position="383"/>
        <end position="407"/>
    </location>
</feature>
<dbReference type="InterPro" id="IPR036097">
    <property type="entry name" value="HisK_dim/P_sf"/>
</dbReference>
<dbReference type="InterPro" id="IPR003594">
    <property type="entry name" value="HATPase_dom"/>
</dbReference>
<dbReference type="InterPro" id="IPR036890">
    <property type="entry name" value="HATPase_C_sf"/>
</dbReference>
<keyword evidence="9" id="KW-0547">Nucleotide-binding</keyword>
<evidence type="ECO:0000256" key="15">
    <source>
        <dbReference type="SAM" id="Phobius"/>
    </source>
</evidence>
<evidence type="ECO:0000313" key="18">
    <source>
        <dbReference type="EMBL" id="QGR03675.1"/>
    </source>
</evidence>
<accession>A0AAE6QAI4</accession>
<name>A0AAE6QAI4_EHRRU</name>
<evidence type="ECO:0000313" key="19">
    <source>
        <dbReference type="Proteomes" id="UP000422822"/>
    </source>
</evidence>
<dbReference type="SUPFAM" id="SSF55874">
    <property type="entry name" value="ATPase domain of HSP90 chaperone/DNA topoisomerase II/histidine kinase"/>
    <property type="match status" value="1"/>
</dbReference>
<keyword evidence="12 15" id="KW-1133">Transmembrane helix</keyword>
<dbReference type="InterPro" id="IPR045671">
    <property type="entry name" value="NtrY-like_N"/>
</dbReference>
<evidence type="ECO:0000256" key="14">
    <source>
        <dbReference type="ARBA" id="ARBA00023136"/>
    </source>
</evidence>
<dbReference type="SMART" id="SM00304">
    <property type="entry name" value="HAMP"/>
    <property type="match status" value="1"/>
</dbReference>
<comment type="subcellular location">
    <subcellularLocation>
        <location evidence="2">Cell membrane</location>
        <topology evidence="2">Multi-pass membrane protein</topology>
    </subcellularLocation>
</comment>
<dbReference type="GO" id="GO:0005524">
    <property type="term" value="F:ATP binding"/>
    <property type="evidence" value="ECO:0007669"/>
    <property type="project" value="UniProtKB-KW"/>
</dbReference>
<dbReference type="SUPFAM" id="SSF158472">
    <property type="entry name" value="HAMP domain-like"/>
    <property type="match status" value="1"/>
</dbReference>
<dbReference type="SMART" id="SM00387">
    <property type="entry name" value="HATPase_c"/>
    <property type="match status" value="1"/>
</dbReference>
<feature type="transmembrane region" description="Helical" evidence="15">
    <location>
        <begin position="54"/>
        <end position="77"/>
    </location>
</feature>
<dbReference type="Pfam" id="PF00672">
    <property type="entry name" value="HAMP"/>
    <property type="match status" value="1"/>
</dbReference>
<dbReference type="Gene3D" id="3.30.565.10">
    <property type="entry name" value="Histidine kinase-like ATPase, C-terminal domain"/>
    <property type="match status" value="1"/>
</dbReference>
<dbReference type="Proteomes" id="UP000422822">
    <property type="component" value="Chromosome"/>
</dbReference>
<dbReference type="PANTHER" id="PTHR43065">
    <property type="entry name" value="SENSOR HISTIDINE KINASE"/>
    <property type="match status" value="1"/>
</dbReference>
<dbReference type="InterPro" id="IPR005467">
    <property type="entry name" value="His_kinase_dom"/>
</dbReference>
<evidence type="ECO:0000256" key="10">
    <source>
        <dbReference type="ARBA" id="ARBA00022777"/>
    </source>
</evidence>
<reference evidence="18 19" key="1">
    <citation type="submission" date="2018-10" db="EMBL/GenBank/DDBJ databases">
        <title>Propagation and draft genome sequences of three atypical Erhlichia ruminantium isolates.</title>
        <authorList>
            <person name="Liebenberg J."/>
            <person name="Steyn H."/>
            <person name="Josemans A."/>
            <person name="Zweygarth E."/>
        </authorList>
    </citation>
    <scope>NUCLEOTIDE SEQUENCE [LARGE SCALE GENOMIC DNA]</scope>
    <source>
        <strain evidence="18 19">Omatjenne</strain>
    </source>
</reference>
<evidence type="ECO:0000259" key="16">
    <source>
        <dbReference type="PROSITE" id="PS50109"/>
    </source>
</evidence>
<keyword evidence="11" id="KW-0067">ATP-binding</keyword>
<keyword evidence="6" id="KW-0597">Phosphoprotein</keyword>
<evidence type="ECO:0000256" key="6">
    <source>
        <dbReference type="ARBA" id="ARBA00022553"/>
    </source>
</evidence>